<reference evidence="1 2" key="1">
    <citation type="submission" date="2018-07" db="EMBL/GenBank/DDBJ databases">
        <title>Genomic Encyclopedia of Type Strains, Phase III (KMG-III): the genomes of soil and plant-associated and newly described type strains.</title>
        <authorList>
            <person name="Whitman W."/>
        </authorList>
    </citation>
    <scope>NUCLEOTIDE SEQUENCE [LARGE SCALE GENOMIC DNA]</scope>
    <source>
        <strain evidence="1 2">31-25a</strain>
    </source>
</reference>
<proteinExistence type="predicted"/>
<keyword evidence="2" id="KW-1185">Reference proteome</keyword>
<comment type="caution">
    <text evidence="1">The sequence shown here is derived from an EMBL/GenBank/DDBJ whole genome shotgun (WGS) entry which is preliminary data.</text>
</comment>
<evidence type="ECO:0000313" key="1">
    <source>
        <dbReference type="EMBL" id="RCW83739.1"/>
    </source>
</evidence>
<gene>
    <name evidence="1" type="ORF">C7476_105234</name>
</gene>
<protein>
    <submittedName>
        <fullName evidence="1">PAP2 superfamily protein</fullName>
    </submittedName>
</protein>
<dbReference type="SUPFAM" id="SSF48317">
    <property type="entry name" value="Acid phosphatase/Vanadium-dependent haloperoxidase"/>
    <property type="match status" value="1"/>
</dbReference>
<sequence>MVDVAKQSPLIQFLNSFRFEVDADHVSPCPPLPSITIDPQSRQPAAVGAGVASPQTPLAGAAFGSGGVANKTVLNKSSLNKNKNKNKTSFGGISTGNAQLIPAFQLRRLHQQPSRNAFTAAARFTWEMLDITPPPGPDFSRLETKVLLSMQKRDRERARRLPDIQQEASLSVAEFTRPLSIENIAGFEQTEGLFQNILTACEYVGLIYKNKFNRLRPSQFEPRLRPLLPVPAHESFQSNHAFQSFSIVFAFNTILPEHPATEELARIAQNVAENREWAGLHYPSDTKAGRDLARRFAPYLRDAFAATYNAVHKEWV</sequence>
<evidence type="ECO:0000313" key="2">
    <source>
        <dbReference type="Proteomes" id="UP000253324"/>
    </source>
</evidence>
<dbReference type="EMBL" id="QPJM01000005">
    <property type="protein sequence ID" value="RCW83739.1"/>
    <property type="molecule type" value="Genomic_DNA"/>
</dbReference>
<accession>A0A368YVT7</accession>
<organism evidence="1 2">
    <name type="scientific">Phyllobacterium bourgognense</name>
    <dbReference type="NCBI Taxonomy" id="314236"/>
    <lineage>
        <taxon>Bacteria</taxon>
        <taxon>Pseudomonadati</taxon>
        <taxon>Pseudomonadota</taxon>
        <taxon>Alphaproteobacteria</taxon>
        <taxon>Hyphomicrobiales</taxon>
        <taxon>Phyllobacteriaceae</taxon>
        <taxon>Phyllobacterium</taxon>
    </lineage>
</organism>
<dbReference type="Proteomes" id="UP000253324">
    <property type="component" value="Unassembled WGS sequence"/>
</dbReference>
<dbReference type="AlphaFoldDB" id="A0A368YVT7"/>
<dbReference type="OrthoDB" id="9780507at2"/>
<name>A0A368YVT7_9HYPH</name>
<dbReference type="InterPro" id="IPR036938">
    <property type="entry name" value="PAP2/HPO_sf"/>
</dbReference>
<dbReference type="Gene3D" id="1.20.144.10">
    <property type="entry name" value="Phosphatidic acid phosphatase type 2/haloperoxidase"/>
    <property type="match status" value="1"/>
</dbReference>